<comment type="caution">
    <text evidence="1">The sequence shown here is derived from an EMBL/GenBank/DDBJ whole genome shotgun (WGS) entry which is preliminary data.</text>
</comment>
<organism evidence="1 2">
    <name type="scientific">Chryseobacterium geocarposphaerae</name>
    <dbReference type="NCBI Taxonomy" id="1416776"/>
    <lineage>
        <taxon>Bacteria</taxon>
        <taxon>Pseudomonadati</taxon>
        <taxon>Bacteroidota</taxon>
        <taxon>Flavobacteriia</taxon>
        <taxon>Flavobacteriales</taxon>
        <taxon>Weeksellaceae</taxon>
        <taxon>Chryseobacterium group</taxon>
        <taxon>Chryseobacterium</taxon>
    </lineage>
</organism>
<evidence type="ECO:0000313" key="2">
    <source>
        <dbReference type="Proteomes" id="UP000228740"/>
    </source>
</evidence>
<dbReference type="EMBL" id="PGFD01000001">
    <property type="protein sequence ID" value="PJJ67478.1"/>
    <property type="molecule type" value="Genomic_DNA"/>
</dbReference>
<proteinExistence type="predicted"/>
<accession>A0A2M9C9F6</accession>
<keyword evidence="2" id="KW-1185">Reference proteome</keyword>
<protein>
    <submittedName>
        <fullName evidence="1">Uncharacterized protein</fullName>
    </submittedName>
</protein>
<name>A0A2M9C9F6_9FLAO</name>
<dbReference type="Proteomes" id="UP000228740">
    <property type="component" value="Unassembled WGS sequence"/>
</dbReference>
<dbReference type="AlphaFoldDB" id="A0A2M9C9F6"/>
<sequence length="121" mass="13984">MIAKPLFPHLSEGSIMYRYKAIEYFNSSKKVFTTVNMYDEEKRKSIVAGFLFTGVEEVSQKLKTENMLREFGLENNPMFEFIFCSNIDKELKTYILAIGVAVLIIKAKKVELITEGIYYMG</sequence>
<dbReference type="OrthoDB" id="9855338at2"/>
<gene>
    <name evidence="1" type="ORF">CLV73_1492</name>
</gene>
<reference evidence="1 2" key="1">
    <citation type="submission" date="2017-11" db="EMBL/GenBank/DDBJ databases">
        <title>Genomic Encyclopedia of Archaeal and Bacterial Type Strains, Phase II (KMG-II): From Individual Species to Whole Genera.</title>
        <authorList>
            <person name="Goeker M."/>
        </authorList>
    </citation>
    <scope>NUCLEOTIDE SEQUENCE [LARGE SCALE GENOMIC DNA]</scope>
    <source>
        <strain evidence="1 2">DSM 27617</strain>
    </source>
</reference>
<dbReference type="RefSeq" id="WP_100376186.1">
    <property type="nucleotide sequence ID" value="NZ_PGFD01000001.1"/>
</dbReference>
<evidence type="ECO:0000313" key="1">
    <source>
        <dbReference type="EMBL" id="PJJ67478.1"/>
    </source>
</evidence>